<feature type="compositionally biased region" description="Low complexity" evidence="1">
    <location>
        <begin position="516"/>
        <end position="529"/>
    </location>
</feature>
<dbReference type="EMBL" id="JBHLTN010000021">
    <property type="protein sequence ID" value="MFC0593156.1"/>
    <property type="molecule type" value="Genomic_DNA"/>
</dbReference>
<sequence>MPIPLNAVKLLASKVMDDVPEGGGGPTGIAIASGASNLIFTDVTGVDRAGGDTSLRQLHYQVQTADTQKALDMYLMIARRPADAAVDIYMVACDTFAVRTQIAQAIASYFIPASEWGGYLLEDHIKDQQNITVLQRPGTTLPAVGDTLFLILNEGQGGQVTQAVRVTNLASSEQTYTDTSVVPPVDFKGLRCILTLDKPLAQAFPGSPPSRAFARQAAKTKIRAAMAAGAARFYGAAASSAATAITDDFIKVDSIYAQVVPSSRDPRTNVGEAPGSQRTLVLAAAPRRVEVGVTPHSRRIKVGNSNVSTSYVLPVLLPLPEPGTVVVTYRAQGQKYSLVDDGAGHLVGGIGETGTIAYASGLGDIVLKDLPDIGSTITIHWGERAAYTNRSSQGASVRPPEYTWVLEGDGMLEPGTLTLQYTSGGVVKNCSVSAGGIISGDGAGRVDNPSKTVQFRPAYMIDAGGQIACEYQLSTLQTEILTPGSPDAGGFITLALAQQPAAGTVSVQWATAQEVSTTSGGTTSSTKTHTGGGASSVRAVQYVPQTAWTGQLTAIGISTTPGGGGVDFGAGFNNGGTQYIDVKTETSTSGSASYSTATGRDGATRVIVLHSVTDDGAGNLAAALGTVAYTSKSISLRVVDFTRSTESYKADYESASEFKSATTSNTSSSSGSASAVKGGSYATTAVGEQQLAASSVVVRYKVGAVTPVAASMTFTPPEVVIDLCPYTADRIVPGSVQFTWMGKVYQDVDGVLYRDRAGASPGIASGSIDLQAGLARMTDYVVGGSGPADFTLQSLWTRKGDWRTASIFAQTQASPIQPGPGGFSMLLVDVAGAALTAVVDVDGNVTGTHCLGKLDFEFGDLQLQFGDYVLDSALTPADKLEWWYAAADVGAVEAGKIWRPWPVDPASLRMNYVSYAYLPLDEEIIRMPATTLPPDGRVPKFRVGDYISIDDAQQLAAATYAASDVIDCGRTRLSAIALTGADGAPITAGYTADLDAGTIAVADVSGWSQPVTVTHWLGVMARAREVRIDGTIRLNKQLGHAFPSGANVASLLMAGDKAARVQRVFDQQTWDKTTWLDSRSGASAAFRYNDTDYPIAVTNQGAVTERFALQFKSNGSDFDCLGEHLGYVAAGSKNTDFAPINPRTGAPYFTMPAAGWGASAWTAGNTVFVHTVGAMASFAIGRSVQPSEAPVALDYSFELHCRYFEDRPPGP</sequence>
<feature type="region of interest" description="Disordered" evidence="1">
    <location>
        <begin position="515"/>
        <end position="534"/>
    </location>
</feature>
<accession>A0ABV6PTI5</accession>
<keyword evidence="3" id="KW-1185">Reference proteome</keyword>
<evidence type="ECO:0008006" key="4">
    <source>
        <dbReference type="Google" id="ProtNLM"/>
    </source>
</evidence>
<evidence type="ECO:0000256" key="1">
    <source>
        <dbReference type="SAM" id="MobiDB-lite"/>
    </source>
</evidence>
<dbReference type="RefSeq" id="WP_377483133.1">
    <property type="nucleotide sequence ID" value="NZ_JBHLTN010000021.1"/>
</dbReference>
<dbReference type="Proteomes" id="UP001589834">
    <property type="component" value="Unassembled WGS sequence"/>
</dbReference>
<organism evidence="2 3">
    <name type="scientific">Ottowia pentelensis</name>
    <dbReference type="NCBI Taxonomy" id="511108"/>
    <lineage>
        <taxon>Bacteria</taxon>
        <taxon>Pseudomonadati</taxon>
        <taxon>Pseudomonadota</taxon>
        <taxon>Betaproteobacteria</taxon>
        <taxon>Burkholderiales</taxon>
        <taxon>Comamonadaceae</taxon>
        <taxon>Ottowia</taxon>
    </lineage>
</organism>
<evidence type="ECO:0000313" key="2">
    <source>
        <dbReference type="EMBL" id="MFC0593156.1"/>
    </source>
</evidence>
<name>A0ABV6PTI5_9BURK</name>
<comment type="caution">
    <text evidence="2">The sequence shown here is derived from an EMBL/GenBank/DDBJ whole genome shotgun (WGS) entry which is preliminary data.</text>
</comment>
<gene>
    <name evidence="2" type="ORF">ACFFGG_11355</name>
</gene>
<evidence type="ECO:0000313" key="3">
    <source>
        <dbReference type="Proteomes" id="UP001589834"/>
    </source>
</evidence>
<protein>
    <recommendedName>
        <fullName evidence="4">Tip attachment protein J domain-containing protein</fullName>
    </recommendedName>
</protein>
<proteinExistence type="predicted"/>
<reference evidence="2 3" key="1">
    <citation type="submission" date="2024-09" db="EMBL/GenBank/DDBJ databases">
        <authorList>
            <person name="Sun Q."/>
            <person name="Mori K."/>
        </authorList>
    </citation>
    <scope>NUCLEOTIDE SEQUENCE [LARGE SCALE GENOMIC DNA]</scope>
    <source>
        <strain evidence="2 3">NCAIM B.02336</strain>
    </source>
</reference>